<dbReference type="Proteomes" id="UP000019260">
    <property type="component" value="Chromosome"/>
</dbReference>
<feature type="transmembrane region" description="Helical" evidence="1">
    <location>
        <begin position="6"/>
        <end position="33"/>
    </location>
</feature>
<evidence type="ECO:0000313" key="2">
    <source>
        <dbReference type="EMBL" id="AHI57843.1"/>
    </source>
</evidence>
<organism evidence="2 3">
    <name type="scientific">Spiroplasma mirum ATCC 29335</name>
    <dbReference type="NCBI Taxonomy" id="838561"/>
    <lineage>
        <taxon>Bacteria</taxon>
        <taxon>Bacillati</taxon>
        <taxon>Mycoplasmatota</taxon>
        <taxon>Mollicutes</taxon>
        <taxon>Entomoplasmatales</taxon>
        <taxon>Spiroplasmataceae</taxon>
        <taxon>Spiroplasma</taxon>
    </lineage>
</organism>
<protein>
    <submittedName>
        <fullName evidence="2">Uncharacterized protein</fullName>
    </submittedName>
</protein>
<keyword evidence="1" id="KW-1133">Transmembrane helix</keyword>
<reference evidence="2 3" key="1">
    <citation type="submission" date="2013-09" db="EMBL/GenBank/DDBJ databases">
        <title>Complete genome sequence of Spiroplasma mirum suckling mouse cataract agent.</title>
        <authorList>
            <person name="Landry C.A."/>
            <person name="Bastian F.O."/>
            <person name="Thune R.L."/>
        </authorList>
    </citation>
    <scope>NUCLEOTIDE SEQUENCE [LARGE SCALE GENOMIC DNA]</scope>
    <source>
        <strain evidence="2 3">SMCA</strain>
    </source>
</reference>
<dbReference type="HOGENOM" id="CLU_3276867_0_0_14"/>
<sequence>MGHNEIITLVIIIIIILFVILFSSFVFHLSLLVGNQETPRN</sequence>
<gene>
    <name evidence="2" type="ORF">P344_02480</name>
</gene>
<proteinExistence type="predicted"/>
<dbReference type="AlphaFoldDB" id="W6AKK9"/>
<keyword evidence="3" id="KW-1185">Reference proteome</keyword>
<accession>W6AKK9</accession>
<keyword evidence="1" id="KW-0472">Membrane</keyword>
<evidence type="ECO:0000313" key="3">
    <source>
        <dbReference type="Proteomes" id="UP000019260"/>
    </source>
</evidence>
<dbReference type="PATRIC" id="fig|838561.3.peg.477"/>
<dbReference type="KEGG" id="smia:P344_02480"/>
<name>W6AKK9_9MOLU</name>
<evidence type="ECO:0000256" key="1">
    <source>
        <dbReference type="SAM" id="Phobius"/>
    </source>
</evidence>
<dbReference type="RefSeq" id="WP_269078608.1">
    <property type="nucleotide sequence ID" value="NZ_CP002082.1"/>
</dbReference>
<dbReference type="EMBL" id="CP006720">
    <property type="protein sequence ID" value="AHI57843.1"/>
    <property type="molecule type" value="Genomic_DNA"/>
</dbReference>
<keyword evidence="1" id="KW-0812">Transmembrane</keyword>
<dbReference type="STRING" id="838561.P344_02480"/>